<dbReference type="Proteomes" id="UP000440732">
    <property type="component" value="Unassembled WGS sequence"/>
</dbReference>
<sequence length="168" mass="17858">MNVSDSETSSVCDDDVGLMSDTSDYDAEVNSSTTSSDGDDGLDDGSPGSSHGDTLEYELVSQHRTLGAALVALHSIESSDYTFLYNTGARKRTVRVYECISHQSCPMRVRVVANGHKFRLERSCSHGHGTVLTTRKCGGADPLDFLGIPTRTHCAQTPTNGGGTPTAV</sequence>
<dbReference type="AlphaFoldDB" id="A0A6A3VDE7"/>
<dbReference type="EMBL" id="QXGB01005120">
    <property type="protein sequence ID" value="KAE9163961.1"/>
    <property type="molecule type" value="Genomic_DNA"/>
</dbReference>
<dbReference type="EMBL" id="QXGA01005117">
    <property type="protein sequence ID" value="KAE9068893.1"/>
    <property type="molecule type" value="Genomic_DNA"/>
</dbReference>
<comment type="caution">
    <text evidence="5">The sequence shown here is derived from an EMBL/GenBank/DDBJ whole genome shotgun (WGS) entry which is preliminary data.</text>
</comment>
<evidence type="ECO:0000313" key="7">
    <source>
        <dbReference type="EMBL" id="KAE9269177.1"/>
    </source>
</evidence>
<dbReference type="EMBL" id="QXFZ01004807">
    <property type="protein sequence ID" value="KAE9062901.1"/>
    <property type="molecule type" value="Genomic_DNA"/>
</dbReference>
<evidence type="ECO:0000313" key="6">
    <source>
        <dbReference type="EMBL" id="KAE9169584.1"/>
    </source>
</evidence>
<proteinExistence type="predicted"/>
<keyword evidence="8" id="KW-1185">Reference proteome</keyword>
<dbReference type="Proteomes" id="UP000440367">
    <property type="component" value="Unassembled WGS sequence"/>
</dbReference>
<evidence type="ECO:0000313" key="10">
    <source>
        <dbReference type="Proteomes" id="UP000440367"/>
    </source>
</evidence>
<dbReference type="EMBL" id="QXGD01004630">
    <property type="protein sequence ID" value="KAE9169584.1"/>
    <property type="molecule type" value="Genomic_DNA"/>
</dbReference>
<organism evidence="5 8">
    <name type="scientific">Phytophthora fragariae</name>
    <dbReference type="NCBI Taxonomy" id="53985"/>
    <lineage>
        <taxon>Eukaryota</taxon>
        <taxon>Sar</taxon>
        <taxon>Stramenopiles</taxon>
        <taxon>Oomycota</taxon>
        <taxon>Peronosporomycetes</taxon>
        <taxon>Peronosporales</taxon>
        <taxon>Peronosporaceae</taxon>
        <taxon>Phytophthora</taxon>
    </lineage>
</organism>
<evidence type="ECO:0000313" key="11">
    <source>
        <dbReference type="Proteomes" id="UP000440732"/>
    </source>
</evidence>
<protein>
    <submittedName>
        <fullName evidence="5">Uncharacterized protein</fullName>
    </submittedName>
</protein>
<evidence type="ECO:0000256" key="1">
    <source>
        <dbReference type="SAM" id="MobiDB-lite"/>
    </source>
</evidence>
<dbReference type="Proteomes" id="UP000433483">
    <property type="component" value="Unassembled WGS sequence"/>
</dbReference>
<evidence type="ECO:0000313" key="9">
    <source>
        <dbReference type="Proteomes" id="UP000437068"/>
    </source>
</evidence>
<evidence type="ECO:0000313" key="12">
    <source>
        <dbReference type="Proteomes" id="UP000441208"/>
    </source>
</evidence>
<dbReference type="EMBL" id="QXGE01004880">
    <property type="protein sequence ID" value="KAE9269177.1"/>
    <property type="molecule type" value="Genomic_DNA"/>
</dbReference>
<evidence type="ECO:0000313" key="8">
    <source>
        <dbReference type="Proteomes" id="UP000433483"/>
    </source>
</evidence>
<dbReference type="Proteomes" id="UP000460718">
    <property type="component" value="Unassembled WGS sequence"/>
</dbReference>
<accession>A0A6A3VDE7</accession>
<reference evidence="8 9" key="1">
    <citation type="submission" date="2018-08" db="EMBL/GenBank/DDBJ databases">
        <title>Genomic investigation of the strawberry pathogen Phytophthora fragariae indicates pathogenicity is determined by transcriptional variation in three key races.</title>
        <authorList>
            <person name="Adams T.M."/>
            <person name="Armitage A.D."/>
            <person name="Sobczyk M.K."/>
            <person name="Bates H.J."/>
            <person name="Dunwell J.M."/>
            <person name="Nellist C.F."/>
            <person name="Harrison R.J."/>
        </authorList>
    </citation>
    <scope>NUCLEOTIDE SEQUENCE [LARGE SCALE GENOMIC DNA]</scope>
    <source>
        <strain evidence="7 9">A4</strain>
        <strain evidence="6 10">BC-1</strain>
        <strain evidence="5 8">NOV-27</strain>
        <strain evidence="4 11">NOV-5</strain>
        <strain evidence="3 12">NOV-71</strain>
        <strain evidence="2 13">SCRP245</strain>
    </source>
</reference>
<evidence type="ECO:0000313" key="3">
    <source>
        <dbReference type="EMBL" id="KAE9062901.1"/>
    </source>
</evidence>
<evidence type="ECO:0000313" key="13">
    <source>
        <dbReference type="Proteomes" id="UP000460718"/>
    </source>
</evidence>
<dbReference type="EMBL" id="QXFW01005192">
    <property type="protein sequence ID" value="KAE8962842.1"/>
    <property type="molecule type" value="Genomic_DNA"/>
</dbReference>
<evidence type="ECO:0000313" key="2">
    <source>
        <dbReference type="EMBL" id="KAE8962842.1"/>
    </source>
</evidence>
<gene>
    <name evidence="7" type="ORF">PF001_g29340</name>
    <name evidence="6" type="ORF">PF002_g30318</name>
    <name evidence="5" type="ORF">PF005_g30226</name>
    <name evidence="4" type="ORF">PF006_g29696</name>
    <name evidence="3" type="ORF">PF007_g29743</name>
    <name evidence="2" type="ORF">PF011_g29239</name>
</gene>
<dbReference type="Proteomes" id="UP000437068">
    <property type="component" value="Unassembled WGS sequence"/>
</dbReference>
<feature type="compositionally biased region" description="Polar residues" evidence="1">
    <location>
        <begin position="1"/>
        <end position="11"/>
    </location>
</feature>
<name>A0A6A3VDE7_9STRA</name>
<feature type="region of interest" description="Disordered" evidence="1">
    <location>
        <begin position="1"/>
        <end position="54"/>
    </location>
</feature>
<evidence type="ECO:0000313" key="5">
    <source>
        <dbReference type="EMBL" id="KAE9163961.1"/>
    </source>
</evidence>
<evidence type="ECO:0000313" key="4">
    <source>
        <dbReference type="EMBL" id="KAE9068893.1"/>
    </source>
</evidence>
<dbReference type="Proteomes" id="UP000441208">
    <property type="component" value="Unassembled WGS sequence"/>
</dbReference>